<reference evidence="3 5" key="1">
    <citation type="submission" date="2019-08" db="EMBL/GenBank/DDBJ databases">
        <title>Comparative genome analysis confer to the adaptation heavy metal polluted environment.</title>
        <authorList>
            <person name="Li Y."/>
        </authorList>
    </citation>
    <scope>NUCLEOTIDE SEQUENCE [LARGE SCALE GENOMIC DNA]</scope>
    <source>
        <strain evidence="3 5">P2</strain>
    </source>
</reference>
<accession>A0AAE6MK97</accession>
<name>A0AAE6MK97_9SPHI</name>
<dbReference type="InterPro" id="IPR032774">
    <property type="entry name" value="WG_beta_rep"/>
</dbReference>
<dbReference type="InterPro" id="IPR025582">
    <property type="entry name" value="YARHG_dom"/>
</dbReference>
<feature type="domain" description="YARHG" evidence="2">
    <location>
        <begin position="545"/>
        <end position="621"/>
    </location>
</feature>
<protein>
    <submittedName>
        <fullName evidence="3">YARHG domain-containing protein</fullName>
    </submittedName>
</protein>
<sequence>MKTKPILIITVTVVVLAIGGYFLLKGKSASSPKQEDITQFLKSFNQQLIKGNRDSLLSYFPDKQNSEPINRLITALLNKTEDPETSFKLELNVDQSTISFTNPELAVAVVPVTFSGDHLSNRLSSLTFAIEKEENNRYKIYQVDGTSFMTDYIAYKSSAWQKNYSDKEIYSPVTLKAFADANNLKTKYDSIIWFSHIKAQTYFYVVKGKWDFSEQFQQEKDTAKTYKMGLVSPDYKEIIPAEYDLVYTIGGTFPNLVEVEKDHKRGFYDLSGKVVLPVEYDQIFPLNDAENVAAIRKGDDYFWLKSDYTVSEKADIHVKDIFGKLKQPASFTLKQSPVGGITEFNSREQHGAIYIPPSYLDDLNLICGIKQFKNPLRNHVYFEESSSQYIVKAKALPVNSSATSSDNWIQSAYYSIRDYFIGGRSEFYDSNNMVLIDNKNNKLYGYRIDTDINTEEGGGEFSGRCNEFNINVLSDSLLEVKVTSVGSIELYNNTYLNELPVFHLLKIQNGKVEETRNTKRVFAFTKFRKMDNHFIDGCYVCYKMIDGRYEMTSSGAISPEVLRYMKNEIYADYNYRFKDKRWTEMFEQQFYGHYKSENLSVQDSLTEIDKYNIQWIDQKLKGLPAIKPNVLAAK</sequence>
<evidence type="ECO:0000256" key="1">
    <source>
        <dbReference type="SAM" id="Phobius"/>
    </source>
</evidence>
<organism evidence="3 5">
    <name type="scientific">Mucilaginibacter rubeus</name>
    <dbReference type="NCBI Taxonomy" id="2027860"/>
    <lineage>
        <taxon>Bacteria</taxon>
        <taxon>Pseudomonadati</taxon>
        <taxon>Bacteroidota</taxon>
        <taxon>Sphingobacteriia</taxon>
        <taxon>Sphingobacteriales</taxon>
        <taxon>Sphingobacteriaceae</taxon>
        <taxon>Mucilaginibacter</taxon>
    </lineage>
</organism>
<dbReference type="RefSeq" id="WP_146750350.1">
    <property type="nucleotide sequence ID" value="NZ_CP043451.1"/>
</dbReference>
<dbReference type="EMBL" id="CP043451">
    <property type="protein sequence ID" value="QEM06259.1"/>
    <property type="molecule type" value="Genomic_DNA"/>
</dbReference>
<evidence type="ECO:0000313" key="6">
    <source>
        <dbReference type="Proteomes" id="UP000663940"/>
    </source>
</evidence>
<keyword evidence="6" id="KW-1185">Reference proteome</keyword>
<gene>
    <name evidence="3" type="ORF">DIU31_023065</name>
    <name evidence="4" type="ORF">J3L21_04390</name>
</gene>
<dbReference type="Proteomes" id="UP000250557">
    <property type="component" value="Chromosome"/>
</dbReference>
<proteinExistence type="predicted"/>
<dbReference type="Proteomes" id="UP000663940">
    <property type="component" value="Chromosome"/>
</dbReference>
<keyword evidence="1" id="KW-0812">Transmembrane</keyword>
<keyword evidence="1" id="KW-1133">Transmembrane helix</keyword>
<evidence type="ECO:0000259" key="2">
    <source>
        <dbReference type="SMART" id="SM01324"/>
    </source>
</evidence>
<feature type="transmembrane region" description="Helical" evidence="1">
    <location>
        <begin position="6"/>
        <end position="24"/>
    </location>
</feature>
<dbReference type="SMART" id="SM01324">
    <property type="entry name" value="YARHG"/>
    <property type="match status" value="1"/>
</dbReference>
<dbReference type="EMBL" id="CP071880">
    <property type="protein sequence ID" value="QTE51214.1"/>
    <property type="molecule type" value="Genomic_DNA"/>
</dbReference>
<evidence type="ECO:0000313" key="3">
    <source>
        <dbReference type="EMBL" id="QEM06259.1"/>
    </source>
</evidence>
<dbReference type="Pfam" id="PF13308">
    <property type="entry name" value="YARHG"/>
    <property type="match status" value="1"/>
</dbReference>
<dbReference type="Gene3D" id="1.20.58.1690">
    <property type="match status" value="1"/>
</dbReference>
<dbReference type="InterPro" id="IPR038434">
    <property type="entry name" value="YARHG_sf"/>
</dbReference>
<dbReference type="Pfam" id="PF14903">
    <property type="entry name" value="WG_beta_rep"/>
    <property type="match status" value="1"/>
</dbReference>
<evidence type="ECO:0000313" key="5">
    <source>
        <dbReference type="Proteomes" id="UP000250557"/>
    </source>
</evidence>
<keyword evidence="1" id="KW-0472">Membrane</keyword>
<dbReference type="AlphaFoldDB" id="A0AAE6MK97"/>
<evidence type="ECO:0000313" key="4">
    <source>
        <dbReference type="EMBL" id="QTE51214.1"/>
    </source>
</evidence>
<reference evidence="4 6" key="2">
    <citation type="submission" date="2021-03" db="EMBL/GenBank/DDBJ databases">
        <title>Mucilaginibacter strains isolated from gold and copper mining confer multi heavy-metal resistance.</title>
        <authorList>
            <person name="Li Y."/>
        </authorList>
    </citation>
    <scope>NUCLEOTIDE SEQUENCE [LARGE SCALE GENOMIC DNA]</scope>
    <source>
        <strain evidence="4 6">P2-4</strain>
    </source>
</reference>